<feature type="transmembrane region" description="Helical" evidence="7">
    <location>
        <begin position="211"/>
        <end position="232"/>
    </location>
</feature>
<dbReference type="InterPro" id="IPR002656">
    <property type="entry name" value="Acyl_transf_3_dom"/>
</dbReference>
<evidence type="ECO:0000256" key="6">
    <source>
        <dbReference type="ARBA" id="ARBA00023136"/>
    </source>
</evidence>
<feature type="transmembrane region" description="Helical" evidence="7">
    <location>
        <begin position="181"/>
        <end position="199"/>
    </location>
</feature>
<keyword evidence="5 7" id="KW-1133">Transmembrane helix</keyword>
<evidence type="ECO:0000256" key="3">
    <source>
        <dbReference type="ARBA" id="ARBA00022475"/>
    </source>
</evidence>
<dbReference type="PANTHER" id="PTHR40074:SF2">
    <property type="entry name" value="O-ACETYLTRANSFERASE WECH"/>
    <property type="match status" value="1"/>
</dbReference>
<feature type="domain" description="Acyltransferase 3" evidence="8">
    <location>
        <begin position="9"/>
        <end position="324"/>
    </location>
</feature>
<name>A0A385AC76_LATCU</name>
<feature type="transmembrane region" description="Helical" evidence="7">
    <location>
        <begin position="128"/>
        <end position="147"/>
    </location>
</feature>
<organism evidence="9 10">
    <name type="scientific">Latilactobacillus curvatus</name>
    <name type="common">Lactobacillus curvatus</name>
    <dbReference type="NCBI Taxonomy" id="28038"/>
    <lineage>
        <taxon>Bacteria</taxon>
        <taxon>Bacillati</taxon>
        <taxon>Bacillota</taxon>
        <taxon>Bacilli</taxon>
        <taxon>Lactobacillales</taxon>
        <taxon>Lactobacillaceae</taxon>
        <taxon>Latilactobacillus</taxon>
    </lineage>
</organism>
<evidence type="ECO:0000259" key="8">
    <source>
        <dbReference type="Pfam" id="PF01757"/>
    </source>
</evidence>
<dbReference type="GO" id="GO:0009246">
    <property type="term" value="P:enterobacterial common antigen biosynthetic process"/>
    <property type="evidence" value="ECO:0007669"/>
    <property type="project" value="TreeGrafter"/>
</dbReference>
<keyword evidence="9" id="KW-0808">Transferase</keyword>
<protein>
    <submittedName>
        <fullName evidence="9">Acyltransferase</fullName>
    </submittedName>
</protein>
<comment type="subcellular location">
    <subcellularLocation>
        <location evidence="1">Cell membrane</location>
        <topology evidence="1">Multi-pass membrane protein</topology>
    </subcellularLocation>
</comment>
<evidence type="ECO:0000256" key="4">
    <source>
        <dbReference type="ARBA" id="ARBA00022692"/>
    </source>
</evidence>
<feature type="transmembrane region" description="Helical" evidence="7">
    <location>
        <begin position="159"/>
        <end position="175"/>
    </location>
</feature>
<accession>A0A385AC76</accession>
<dbReference type="PANTHER" id="PTHR40074">
    <property type="entry name" value="O-ACETYLTRANSFERASE WECH"/>
    <property type="match status" value="1"/>
</dbReference>
<reference evidence="9 10" key="1">
    <citation type="submission" date="2018-07" db="EMBL/GenBank/DDBJ databases">
        <title>Lactobacillus curvatus genome sequence.</title>
        <authorList>
            <person name="Prechtl R."/>
        </authorList>
    </citation>
    <scope>NUCLEOTIDE SEQUENCE [LARGE SCALE GENOMIC DNA]</scope>
    <source>
        <strain evidence="9 10">TMW 1.1928</strain>
    </source>
</reference>
<feature type="transmembrane region" description="Helical" evidence="7">
    <location>
        <begin position="279"/>
        <end position="298"/>
    </location>
</feature>
<dbReference type="AlphaFoldDB" id="A0A385AC76"/>
<feature type="transmembrane region" description="Helical" evidence="7">
    <location>
        <begin position="43"/>
        <end position="64"/>
    </location>
</feature>
<dbReference type="Pfam" id="PF01757">
    <property type="entry name" value="Acyl_transf_3"/>
    <property type="match status" value="1"/>
</dbReference>
<dbReference type="GO" id="GO:0016413">
    <property type="term" value="F:O-acetyltransferase activity"/>
    <property type="evidence" value="ECO:0007669"/>
    <property type="project" value="TreeGrafter"/>
</dbReference>
<evidence type="ECO:0000313" key="10">
    <source>
        <dbReference type="Proteomes" id="UP000257607"/>
    </source>
</evidence>
<dbReference type="GO" id="GO:0005886">
    <property type="term" value="C:plasma membrane"/>
    <property type="evidence" value="ECO:0007669"/>
    <property type="project" value="UniProtKB-SubCell"/>
</dbReference>
<feature type="transmembrane region" description="Helical" evidence="7">
    <location>
        <begin position="238"/>
        <end position="258"/>
    </location>
</feature>
<dbReference type="Proteomes" id="UP000257607">
    <property type="component" value="Chromosome"/>
</dbReference>
<evidence type="ECO:0000256" key="5">
    <source>
        <dbReference type="ARBA" id="ARBA00022989"/>
    </source>
</evidence>
<gene>
    <name evidence="9" type="ORF">DT351_02405</name>
</gene>
<sequence length="346" mass="40310">MEKIRDSRYDLLRVIAMGFVLLIHSIDSVQIGQSLTNQIIKGVVTTIILLCNPIFFMVSGHFSLHFKANKIEDYRKYYIKKGVNILMPLFIYQFIYYVVTVILENRYTNIASFLHLFMLDILQNYTTSYFWFMYVLLAFLIAAPFLSKMLDQFTDQEEKIFVMILITMQIIGWGLKLRGINWGVASYPFSGWLIYFLLGRLLESDKKKLNGFTRTVIITSVVIFNVFSLIHFSQSASWGLFDLSPLYILLTVVIYRWFLSNHFCLKISKLKLITKLSKYSFSIYLIHGAILLIIVPHLKVISSSIEAVVIIFICTYMLSFLAAWIIDNVIVKYVKRVFVKNFLTIV</sequence>
<evidence type="ECO:0000256" key="2">
    <source>
        <dbReference type="ARBA" id="ARBA00007400"/>
    </source>
</evidence>
<feature type="transmembrane region" description="Helical" evidence="7">
    <location>
        <begin position="304"/>
        <end position="326"/>
    </location>
</feature>
<keyword evidence="9" id="KW-0012">Acyltransferase</keyword>
<feature type="transmembrane region" description="Helical" evidence="7">
    <location>
        <begin position="12"/>
        <end position="31"/>
    </location>
</feature>
<dbReference type="RefSeq" id="WP_116843443.1">
    <property type="nucleotide sequence ID" value="NZ_CP031003.1"/>
</dbReference>
<evidence type="ECO:0000256" key="1">
    <source>
        <dbReference type="ARBA" id="ARBA00004651"/>
    </source>
</evidence>
<keyword evidence="6 7" id="KW-0472">Membrane</keyword>
<comment type="similarity">
    <text evidence="2">Belongs to the acyltransferase 3 family.</text>
</comment>
<dbReference type="EMBL" id="CP031003">
    <property type="protein sequence ID" value="AXN35272.1"/>
    <property type="molecule type" value="Genomic_DNA"/>
</dbReference>
<keyword evidence="4 7" id="KW-0812">Transmembrane</keyword>
<keyword evidence="3" id="KW-1003">Cell membrane</keyword>
<evidence type="ECO:0000313" key="9">
    <source>
        <dbReference type="EMBL" id="AXN35272.1"/>
    </source>
</evidence>
<proteinExistence type="inferred from homology"/>
<evidence type="ECO:0000256" key="7">
    <source>
        <dbReference type="SAM" id="Phobius"/>
    </source>
</evidence>
<feature type="transmembrane region" description="Helical" evidence="7">
    <location>
        <begin position="85"/>
        <end position="103"/>
    </location>
</feature>